<keyword evidence="1" id="KW-0472">Membrane</keyword>
<organism evidence="2 3">
    <name type="scientific">Candidatus Amesbacteria bacterium GW2011_GWC1_47_15</name>
    <dbReference type="NCBI Taxonomy" id="1618364"/>
    <lineage>
        <taxon>Bacteria</taxon>
        <taxon>Candidatus Amesiibacteriota</taxon>
    </lineage>
</organism>
<dbReference type="InterPro" id="IPR043993">
    <property type="entry name" value="T4SS_pilin"/>
</dbReference>
<evidence type="ECO:0000313" key="3">
    <source>
        <dbReference type="Proteomes" id="UP000034502"/>
    </source>
</evidence>
<accession>A0A0G1S0Y4</accession>
<dbReference type="AlphaFoldDB" id="A0A0G1S0Y4"/>
<evidence type="ECO:0000256" key="1">
    <source>
        <dbReference type="SAM" id="Phobius"/>
    </source>
</evidence>
<protein>
    <submittedName>
        <fullName evidence="2">Uncharacterized protein</fullName>
    </submittedName>
</protein>
<reference evidence="2 3" key="1">
    <citation type="journal article" date="2015" name="Nature">
        <title>rRNA introns, odd ribosomes, and small enigmatic genomes across a large radiation of phyla.</title>
        <authorList>
            <person name="Brown C.T."/>
            <person name="Hug L.A."/>
            <person name="Thomas B.C."/>
            <person name="Sharon I."/>
            <person name="Castelle C.J."/>
            <person name="Singh A."/>
            <person name="Wilkins M.J."/>
            <person name="Williams K.H."/>
            <person name="Banfield J.F."/>
        </authorList>
    </citation>
    <scope>NUCLEOTIDE SEQUENCE [LARGE SCALE GENOMIC DNA]</scope>
</reference>
<feature type="transmembrane region" description="Helical" evidence="1">
    <location>
        <begin position="38"/>
        <end position="59"/>
    </location>
</feature>
<dbReference type="Proteomes" id="UP000034502">
    <property type="component" value="Unassembled WGS sequence"/>
</dbReference>
<sequence>MISLFTLAQFVNIPGSFFNRHTNAAVVGNNVGSLVSRLLPNIIVVAGVVFFLMIIYYGFQLIISAGQNKSPQDIARIKGSITYAFIGFLLVVSGYFILQIISTITGVNFINPNVT</sequence>
<comment type="caution">
    <text evidence="2">The sequence shown here is derived from an EMBL/GenBank/DDBJ whole genome shotgun (WGS) entry which is preliminary data.</text>
</comment>
<dbReference type="STRING" id="1618364.UX86_C0032G0007"/>
<feature type="transmembrane region" description="Helical" evidence="1">
    <location>
        <begin position="80"/>
        <end position="101"/>
    </location>
</feature>
<gene>
    <name evidence="2" type="ORF">UX86_C0032G0007</name>
</gene>
<evidence type="ECO:0000313" key="2">
    <source>
        <dbReference type="EMBL" id="KKU63144.1"/>
    </source>
</evidence>
<keyword evidence="1" id="KW-0812">Transmembrane</keyword>
<keyword evidence="1" id="KW-1133">Transmembrane helix</keyword>
<dbReference type="Pfam" id="PF18895">
    <property type="entry name" value="T4SS_pilin"/>
    <property type="match status" value="1"/>
</dbReference>
<name>A0A0G1S0Y4_9BACT</name>
<dbReference type="EMBL" id="LCNU01000032">
    <property type="protein sequence ID" value="KKU63144.1"/>
    <property type="molecule type" value="Genomic_DNA"/>
</dbReference>
<proteinExistence type="predicted"/>